<dbReference type="EMBL" id="CP019437">
    <property type="protein sequence ID" value="AQS49541.1"/>
    <property type="molecule type" value="Genomic_DNA"/>
</dbReference>
<reference evidence="3 4" key="1">
    <citation type="submission" date="2017-01" db="EMBL/GenBank/DDBJ databases">
        <title>The complete genome sequence of a sulfur-oxidizing marine bacterium Thioclava sp. 25B10_4T.</title>
        <authorList>
            <person name="Liu Y."/>
            <person name="Lai Q."/>
            <person name="Shao Z."/>
        </authorList>
    </citation>
    <scope>NUCLEOTIDE SEQUENCE [LARGE SCALE GENOMIC DNA]</scope>
    <source>
        <strain evidence="3 4">25B10_4</strain>
    </source>
</reference>
<dbReference type="InterPro" id="IPR004701">
    <property type="entry name" value="PTS_EIIA_man-typ"/>
</dbReference>
<evidence type="ECO:0000256" key="1">
    <source>
        <dbReference type="ARBA" id="ARBA00022679"/>
    </source>
</evidence>
<protein>
    <submittedName>
        <fullName evidence="3">PTS fructose transporter subunit IIA</fullName>
    </submittedName>
</protein>
<proteinExistence type="predicted"/>
<evidence type="ECO:0000313" key="4">
    <source>
        <dbReference type="Proteomes" id="UP000185622"/>
    </source>
</evidence>
<keyword evidence="1" id="KW-0808">Transferase</keyword>
<name>A0ABN4XGK8_9RHOB</name>
<dbReference type="PANTHER" id="PTHR33799">
    <property type="entry name" value="PTS PERMEASE-RELATED-RELATED"/>
    <property type="match status" value="1"/>
</dbReference>
<dbReference type="Gene3D" id="3.40.50.510">
    <property type="entry name" value="Phosphotransferase system, mannose-type IIA component"/>
    <property type="match status" value="1"/>
</dbReference>
<dbReference type="RefSeq" id="WP_075776867.1">
    <property type="nucleotide sequence ID" value="NZ_CP019437.1"/>
</dbReference>
<dbReference type="Pfam" id="PF03610">
    <property type="entry name" value="EIIA-man"/>
    <property type="match status" value="1"/>
</dbReference>
<dbReference type="Proteomes" id="UP000185622">
    <property type="component" value="Chromosome"/>
</dbReference>
<evidence type="ECO:0000313" key="3">
    <source>
        <dbReference type="EMBL" id="AQS49541.1"/>
    </source>
</evidence>
<dbReference type="PROSITE" id="PS51096">
    <property type="entry name" value="PTS_EIIA_TYPE_4"/>
    <property type="match status" value="1"/>
</dbReference>
<dbReference type="InterPro" id="IPR051471">
    <property type="entry name" value="Bacterial_PTS_sugar_comp"/>
</dbReference>
<evidence type="ECO:0000259" key="2">
    <source>
        <dbReference type="PROSITE" id="PS51096"/>
    </source>
</evidence>
<gene>
    <name evidence="3" type="ORF">BMG03_18385</name>
</gene>
<dbReference type="InterPro" id="IPR036662">
    <property type="entry name" value="PTS_EIIA_man-typ_sf"/>
</dbReference>
<dbReference type="PANTHER" id="PTHR33799:SF1">
    <property type="entry name" value="PTS SYSTEM MANNOSE-SPECIFIC EIIAB COMPONENT-RELATED"/>
    <property type="match status" value="1"/>
</dbReference>
<accession>A0ABN4XGK8</accession>
<organism evidence="3 4">
    <name type="scientific">Thioclava nitratireducens</name>
    <dbReference type="NCBI Taxonomy" id="1915078"/>
    <lineage>
        <taxon>Bacteria</taxon>
        <taxon>Pseudomonadati</taxon>
        <taxon>Pseudomonadota</taxon>
        <taxon>Alphaproteobacteria</taxon>
        <taxon>Rhodobacterales</taxon>
        <taxon>Paracoccaceae</taxon>
        <taxon>Thioclava</taxon>
    </lineage>
</organism>
<sequence length="135" mass="14162">MIGIVIVAHGGLAREYLAAIEHVVGPQRGIRAITIEDDHDRAGKQAEIRAAADAVDDGTGVVVVTDMFGGSPSNLSLMACEARDREIIYGANLPLLIKLAKSRSLAVHAAVEAALDAGRKYINSYNAQAGVVKCP</sequence>
<keyword evidence="4" id="KW-1185">Reference proteome</keyword>
<dbReference type="SUPFAM" id="SSF53062">
    <property type="entry name" value="PTS system fructose IIA component-like"/>
    <property type="match status" value="1"/>
</dbReference>
<feature type="domain" description="PTS EIIA type-4" evidence="2">
    <location>
        <begin position="1"/>
        <end position="122"/>
    </location>
</feature>